<dbReference type="AlphaFoldDB" id="A0A010QLM0"/>
<evidence type="ECO:0000313" key="2">
    <source>
        <dbReference type="EMBL" id="EXF80937.1"/>
    </source>
</evidence>
<sequence>MDTDDALLHRHQEESDVSGIPANEGSSLPVFRLNSLSHRQGQPHQINAGPMSRPPGMRVASTLRKVCCETFSQQLLALGPHCGIVP</sequence>
<dbReference type="OrthoDB" id="10453623at2759"/>
<keyword evidence="3" id="KW-1185">Reference proteome</keyword>
<name>A0A010QLM0_9PEZI</name>
<accession>A0A010QLM0</accession>
<dbReference type="HOGENOM" id="CLU_2497741_0_0_1"/>
<reference evidence="2 3" key="1">
    <citation type="submission" date="2014-02" db="EMBL/GenBank/DDBJ databases">
        <title>The genome sequence of Colletotrichum fioriniae PJ7.</title>
        <authorList>
            <person name="Baroncelli R."/>
            <person name="Thon M.R."/>
        </authorList>
    </citation>
    <scope>NUCLEOTIDE SEQUENCE [LARGE SCALE GENOMIC DNA]</scope>
    <source>
        <strain evidence="2 3">PJ7</strain>
    </source>
</reference>
<dbReference type="KEGG" id="cfj:CFIO01_03445"/>
<proteinExistence type="predicted"/>
<organism evidence="2 3">
    <name type="scientific">Colletotrichum fioriniae PJ7</name>
    <dbReference type="NCBI Taxonomy" id="1445577"/>
    <lineage>
        <taxon>Eukaryota</taxon>
        <taxon>Fungi</taxon>
        <taxon>Dikarya</taxon>
        <taxon>Ascomycota</taxon>
        <taxon>Pezizomycotina</taxon>
        <taxon>Sordariomycetes</taxon>
        <taxon>Hypocreomycetidae</taxon>
        <taxon>Glomerellales</taxon>
        <taxon>Glomerellaceae</taxon>
        <taxon>Colletotrichum</taxon>
        <taxon>Colletotrichum acutatum species complex</taxon>
    </lineage>
</organism>
<protein>
    <submittedName>
        <fullName evidence="2">Uncharacterized protein</fullName>
    </submittedName>
</protein>
<dbReference type="EMBL" id="JARH01000413">
    <property type="protein sequence ID" value="EXF80937.1"/>
    <property type="molecule type" value="Genomic_DNA"/>
</dbReference>
<dbReference type="Proteomes" id="UP000020467">
    <property type="component" value="Unassembled WGS sequence"/>
</dbReference>
<evidence type="ECO:0000256" key="1">
    <source>
        <dbReference type="SAM" id="MobiDB-lite"/>
    </source>
</evidence>
<feature type="compositionally biased region" description="Basic and acidic residues" evidence="1">
    <location>
        <begin position="1"/>
        <end position="14"/>
    </location>
</feature>
<comment type="caution">
    <text evidence="2">The sequence shown here is derived from an EMBL/GenBank/DDBJ whole genome shotgun (WGS) entry which is preliminary data.</text>
</comment>
<feature type="region of interest" description="Disordered" evidence="1">
    <location>
        <begin position="1"/>
        <end position="24"/>
    </location>
</feature>
<evidence type="ECO:0000313" key="3">
    <source>
        <dbReference type="Proteomes" id="UP000020467"/>
    </source>
</evidence>
<gene>
    <name evidence="2" type="ORF">CFIO01_03445</name>
</gene>